<dbReference type="RefSeq" id="WP_025409255.1">
    <property type="nucleotide sequence ID" value="NZ_CP007128.1"/>
</dbReference>
<keyword evidence="6" id="KW-0808">Transferase</keyword>
<dbReference type="EMBL" id="CP007128">
    <property type="protein sequence ID" value="AHG87698.1"/>
    <property type="molecule type" value="Genomic_DNA"/>
</dbReference>
<dbReference type="PRINTS" id="PR00344">
    <property type="entry name" value="BCTRLSENSOR"/>
</dbReference>
<proteinExistence type="predicted"/>
<dbReference type="SUPFAM" id="SSF55874">
    <property type="entry name" value="ATPase domain of HSP90 chaperone/DNA topoisomerase II/histidine kinase"/>
    <property type="match status" value="1"/>
</dbReference>
<keyword evidence="9" id="KW-0067">ATP-binding</keyword>
<dbReference type="InterPro" id="IPR036097">
    <property type="entry name" value="HisK_dim/P_sf"/>
</dbReference>
<dbReference type="InParanoid" id="W0REB6"/>
<keyword evidence="18" id="KW-1185">Reference proteome</keyword>
<evidence type="ECO:0000256" key="3">
    <source>
        <dbReference type="ARBA" id="ARBA00021495"/>
    </source>
</evidence>
<keyword evidence="5 12" id="KW-0597">Phosphoprotein</keyword>
<dbReference type="InterPro" id="IPR004105">
    <property type="entry name" value="CheA-like_dim"/>
</dbReference>
<dbReference type="SMART" id="SM00073">
    <property type="entry name" value="HPT"/>
    <property type="match status" value="1"/>
</dbReference>
<dbReference type="CDD" id="cd00088">
    <property type="entry name" value="HPT"/>
    <property type="match status" value="1"/>
</dbReference>
<dbReference type="PROSITE" id="PS50851">
    <property type="entry name" value="CHEW"/>
    <property type="match status" value="1"/>
</dbReference>
<dbReference type="CDD" id="cd16916">
    <property type="entry name" value="HATPase_CheA-like"/>
    <property type="match status" value="1"/>
</dbReference>
<dbReference type="SUPFAM" id="SSF50341">
    <property type="entry name" value="CheW-like"/>
    <property type="match status" value="1"/>
</dbReference>
<feature type="region of interest" description="Disordered" evidence="13">
    <location>
        <begin position="240"/>
        <end position="278"/>
    </location>
</feature>
<dbReference type="InterPro" id="IPR002545">
    <property type="entry name" value="CheW-lke_dom"/>
</dbReference>
<dbReference type="Proteomes" id="UP000019151">
    <property type="component" value="Chromosome"/>
</dbReference>
<feature type="domain" description="Histidine kinase" evidence="14">
    <location>
        <begin position="328"/>
        <end position="526"/>
    </location>
</feature>
<evidence type="ECO:0000313" key="17">
    <source>
        <dbReference type="EMBL" id="AHG87698.1"/>
    </source>
</evidence>
<evidence type="ECO:0000259" key="14">
    <source>
        <dbReference type="PROSITE" id="PS50109"/>
    </source>
</evidence>
<evidence type="ECO:0000256" key="2">
    <source>
        <dbReference type="ARBA" id="ARBA00012438"/>
    </source>
</evidence>
<dbReference type="Pfam" id="PF01584">
    <property type="entry name" value="CheW"/>
    <property type="match status" value="1"/>
</dbReference>
<dbReference type="Gene3D" id="2.30.30.40">
    <property type="entry name" value="SH3 Domains"/>
    <property type="match status" value="1"/>
</dbReference>
<evidence type="ECO:0000256" key="10">
    <source>
        <dbReference type="ARBA" id="ARBA00023012"/>
    </source>
</evidence>
<dbReference type="InterPro" id="IPR051315">
    <property type="entry name" value="Bact_Chemotaxis_CheA"/>
</dbReference>
<dbReference type="Gene3D" id="1.20.120.160">
    <property type="entry name" value="HPT domain"/>
    <property type="match status" value="1"/>
</dbReference>
<dbReference type="eggNOG" id="COG0643">
    <property type="taxonomic scope" value="Bacteria"/>
</dbReference>
<dbReference type="KEGG" id="gba:J421_0161"/>
<dbReference type="Gene3D" id="1.10.287.560">
    <property type="entry name" value="Histidine kinase CheA-like, homodimeric domain"/>
    <property type="match status" value="1"/>
</dbReference>
<feature type="modified residue" description="Phosphohistidine" evidence="12">
    <location>
        <position position="149"/>
    </location>
</feature>
<evidence type="ECO:0000256" key="7">
    <source>
        <dbReference type="ARBA" id="ARBA00022741"/>
    </source>
</evidence>
<evidence type="ECO:0000256" key="12">
    <source>
        <dbReference type="PROSITE-ProRule" id="PRU00110"/>
    </source>
</evidence>
<dbReference type="PROSITE" id="PS50109">
    <property type="entry name" value="HIS_KIN"/>
    <property type="match status" value="1"/>
</dbReference>
<dbReference type="InterPro" id="IPR037006">
    <property type="entry name" value="CheA-like_homodim_sf"/>
</dbReference>
<dbReference type="PATRIC" id="fig|861299.3.peg.163"/>
<evidence type="ECO:0000256" key="6">
    <source>
        <dbReference type="ARBA" id="ARBA00022679"/>
    </source>
</evidence>
<dbReference type="Pfam" id="PF02895">
    <property type="entry name" value="H-kinase_dim"/>
    <property type="match status" value="1"/>
</dbReference>
<accession>W0REB6</accession>
<dbReference type="PANTHER" id="PTHR43395">
    <property type="entry name" value="SENSOR HISTIDINE KINASE CHEA"/>
    <property type="match status" value="1"/>
</dbReference>
<evidence type="ECO:0000256" key="11">
    <source>
        <dbReference type="ARBA" id="ARBA00035100"/>
    </source>
</evidence>
<dbReference type="GO" id="GO:0005737">
    <property type="term" value="C:cytoplasm"/>
    <property type="evidence" value="ECO:0007669"/>
    <property type="project" value="InterPro"/>
</dbReference>
<gene>
    <name evidence="17" type="ORF">J421_0161</name>
</gene>
<reference evidence="17 18" key="1">
    <citation type="journal article" date="2014" name="Genome Announc.">
        <title>Genome Sequence and Methylome of Soil Bacterium Gemmatirosa kalamazoonensis KBS708T, a Member of the Rarely Cultivated Gemmatimonadetes Phylum.</title>
        <authorList>
            <person name="Debruyn J.M."/>
            <person name="Radosevich M."/>
            <person name="Wommack K.E."/>
            <person name="Polson S.W."/>
            <person name="Hauser L.J."/>
            <person name="Fawaz M.N."/>
            <person name="Korlach J."/>
            <person name="Tsai Y.C."/>
        </authorList>
    </citation>
    <scope>NUCLEOTIDE SEQUENCE [LARGE SCALE GENOMIC DNA]</scope>
    <source>
        <strain evidence="17 18">KBS708</strain>
    </source>
</reference>
<sequence length="674" mass="71652">MESLSDVVSLLLQLEPDDREELARVRELLAELAFENRVSIAAQPTVARAVRLLAPLAAGTADDPGAAFAELTALVETLLEPDAEVSAVAAPSEASCAPEVLSDDLDAELCRDFLTESRECLTAAEAALLALEQSPDDAEAVNTVFRAFHTVKGTSAFLGLARVSAFAHEAESLLARVRDRVTPYDPACADLALRSADMLRALLEAVDDALRAGGAGCPVACPDGYDALVAAMSPTAAPGAARGLVPNTVAEDPAEASHGERRRGDRRHADRRADDASSVRVRTDRLDRLIDLVGELVIAHSMIAGDEALGSRGAEHHELAKKIGHAGKIVRELQDLGMSMRMVPLKPTFQKLARLVRDGAAKLGKDVELVTEGEDTEIDRTLVDILGDPLVHMVRNALDHGLETPDDRERAGKRRQGRIRLAAYHAGGSVVVELHDDGRGLSRERILHRAIERGLVDADRPLSDADVFQLIFAPGFSTAEVITDVSGRGVGMDVVKRNIDAVRGRVEISSTPGQGTTFLLRLPLTLAVTDGMLVRVGDERYVVPLTNIHMSFRPEPSMLQTVAGRGEMAMLRGEVMPVVRLHRLFAVAGAAEDPSRALLMIVGDGGRKSALLVDELLGQQQVVAKSLGEGLARVRGVAGGAILGDGRVGLILDVPEICAIAEGADPGAARRAVA</sequence>
<dbReference type="SUPFAM" id="SSF47384">
    <property type="entry name" value="Homodimeric domain of signal transducing histidine kinase"/>
    <property type="match status" value="1"/>
</dbReference>
<organism evidence="17 18">
    <name type="scientific">Gemmatirosa kalamazoonensis</name>
    <dbReference type="NCBI Taxonomy" id="861299"/>
    <lineage>
        <taxon>Bacteria</taxon>
        <taxon>Pseudomonadati</taxon>
        <taxon>Gemmatimonadota</taxon>
        <taxon>Gemmatimonadia</taxon>
        <taxon>Gemmatimonadales</taxon>
        <taxon>Gemmatimonadaceae</taxon>
        <taxon>Gemmatirosa</taxon>
    </lineage>
</organism>
<dbReference type="InterPro" id="IPR004358">
    <property type="entry name" value="Sig_transdc_His_kin-like_C"/>
</dbReference>
<keyword evidence="10" id="KW-0902">Two-component regulatory system</keyword>
<dbReference type="PANTHER" id="PTHR43395:SF10">
    <property type="entry name" value="CHEMOTAXIS PROTEIN CHEA"/>
    <property type="match status" value="1"/>
</dbReference>
<dbReference type="GO" id="GO:0000155">
    <property type="term" value="F:phosphorelay sensor kinase activity"/>
    <property type="evidence" value="ECO:0007669"/>
    <property type="project" value="InterPro"/>
</dbReference>
<dbReference type="AlphaFoldDB" id="W0REB6"/>
<keyword evidence="7" id="KW-0547">Nucleotide-binding</keyword>
<dbReference type="HOGENOM" id="CLU_000650_3_7_0"/>
<dbReference type="FunFam" id="3.30.565.10:FF:000016">
    <property type="entry name" value="Chemotaxis protein CheA, putative"/>
    <property type="match status" value="1"/>
</dbReference>
<name>W0REB6_9BACT</name>
<dbReference type="InterPro" id="IPR005467">
    <property type="entry name" value="His_kinase_dom"/>
</dbReference>
<dbReference type="PROSITE" id="PS50894">
    <property type="entry name" value="HPT"/>
    <property type="match status" value="1"/>
</dbReference>
<dbReference type="FunCoup" id="W0REB6">
    <property type="interactions" value="244"/>
</dbReference>
<dbReference type="SMART" id="SM00260">
    <property type="entry name" value="CheW"/>
    <property type="match status" value="1"/>
</dbReference>
<dbReference type="Pfam" id="PF01627">
    <property type="entry name" value="Hpt"/>
    <property type="match status" value="1"/>
</dbReference>
<dbReference type="CDD" id="cd00731">
    <property type="entry name" value="CheA_reg"/>
    <property type="match status" value="1"/>
</dbReference>
<evidence type="ECO:0000256" key="4">
    <source>
        <dbReference type="ARBA" id="ARBA00022500"/>
    </source>
</evidence>
<dbReference type="SMART" id="SM01231">
    <property type="entry name" value="H-kinase_dim"/>
    <property type="match status" value="1"/>
</dbReference>
<dbReference type="InterPro" id="IPR008207">
    <property type="entry name" value="Sig_transdc_His_kin_Hpt_dom"/>
</dbReference>
<dbReference type="Pfam" id="PF02518">
    <property type="entry name" value="HATPase_c"/>
    <property type="match status" value="1"/>
</dbReference>
<evidence type="ECO:0000256" key="1">
    <source>
        <dbReference type="ARBA" id="ARBA00000085"/>
    </source>
</evidence>
<dbReference type="SMART" id="SM00387">
    <property type="entry name" value="HATPase_c"/>
    <property type="match status" value="1"/>
</dbReference>
<keyword evidence="4" id="KW-0145">Chemotaxis</keyword>
<protein>
    <recommendedName>
        <fullName evidence="3">Chemotaxis protein CheA</fullName>
        <ecNumber evidence="2">2.7.13.3</ecNumber>
    </recommendedName>
</protein>
<keyword evidence="8" id="KW-0418">Kinase</keyword>
<comment type="function">
    <text evidence="11">Involved in the transmission of sensory signals from the chemoreceptors to the flagellar motors. CheA is autophosphorylated; it can transfer its phosphate group to either CheB or CheY.</text>
</comment>
<evidence type="ECO:0000259" key="15">
    <source>
        <dbReference type="PROSITE" id="PS50851"/>
    </source>
</evidence>
<evidence type="ECO:0000256" key="9">
    <source>
        <dbReference type="ARBA" id="ARBA00022840"/>
    </source>
</evidence>
<dbReference type="EC" id="2.7.13.3" evidence="2"/>
<dbReference type="InterPro" id="IPR036641">
    <property type="entry name" value="HPT_dom_sf"/>
</dbReference>
<evidence type="ECO:0000256" key="8">
    <source>
        <dbReference type="ARBA" id="ARBA00022777"/>
    </source>
</evidence>
<feature type="domain" description="HPt" evidence="16">
    <location>
        <begin position="102"/>
        <end position="206"/>
    </location>
</feature>
<comment type="catalytic activity">
    <reaction evidence="1">
        <text>ATP + protein L-histidine = ADP + protein N-phospho-L-histidine.</text>
        <dbReference type="EC" id="2.7.13.3"/>
    </reaction>
</comment>
<dbReference type="InterPro" id="IPR003594">
    <property type="entry name" value="HATPase_dom"/>
</dbReference>
<evidence type="ECO:0000256" key="5">
    <source>
        <dbReference type="ARBA" id="ARBA00022553"/>
    </source>
</evidence>
<dbReference type="SUPFAM" id="SSF47226">
    <property type="entry name" value="Histidine-containing phosphotransfer domain, HPT domain"/>
    <property type="match status" value="1"/>
</dbReference>
<dbReference type="InterPro" id="IPR036890">
    <property type="entry name" value="HATPase_C_sf"/>
</dbReference>
<feature type="domain" description="CheW-like" evidence="15">
    <location>
        <begin position="528"/>
        <end position="663"/>
    </location>
</feature>
<evidence type="ECO:0000313" key="18">
    <source>
        <dbReference type="Proteomes" id="UP000019151"/>
    </source>
</evidence>
<dbReference type="STRING" id="861299.J421_0161"/>
<dbReference type="OrthoDB" id="9803176at2"/>
<evidence type="ECO:0000259" key="16">
    <source>
        <dbReference type="PROSITE" id="PS50894"/>
    </source>
</evidence>
<dbReference type="GO" id="GO:0006935">
    <property type="term" value="P:chemotaxis"/>
    <property type="evidence" value="ECO:0007669"/>
    <property type="project" value="InterPro"/>
</dbReference>
<dbReference type="InterPro" id="IPR036061">
    <property type="entry name" value="CheW-like_dom_sf"/>
</dbReference>
<evidence type="ECO:0000256" key="13">
    <source>
        <dbReference type="SAM" id="MobiDB-lite"/>
    </source>
</evidence>
<dbReference type="Gene3D" id="3.30.565.10">
    <property type="entry name" value="Histidine kinase-like ATPase, C-terminal domain"/>
    <property type="match status" value="1"/>
</dbReference>
<feature type="compositionally biased region" description="Basic and acidic residues" evidence="13">
    <location>
        <begin position="255"/>
        <end position="278"/>
    </location>
</feature>